<dbReference type="OrthoDB" id="3248909at2759"/>
<feature type="transmembrane region" description="Helical" evidence="2">
    <location>
        <begin position="1170"/>
        <end position="1190"/>
    </location>
</feature>
<accession>A0A6A5VZ89</accession>
<evidence type="ECO:0000256" key="2">
    <source>
        <dbReference type="SAM" id="Phobius"/>
    </source>
</evidence>
<keyword evidence="2" id="KW-0472">Membrane</keyword>
<dbReference type="InterPro" id="IPR021840">
    <property type="entry name" value="DUF3433"/>
</dbReference>
<feature type="region of interest" description="Disordered" evidence="1">
    <location>
        <begin position="1"/>
        <end position="20"/>
    </location>
</feature>
<feature type="transmembrane region" description="Helical" evidence="2">
    <location>
        <begin position="163"/>
        <end position="185"/>
    </location>
</feature>
<evidence type="ECO:0000313" key="3">
    <source>
        <dbReference type="EMBL" id="KAF1994853.1"/>
    </source>
</evidence>
<dbReference type="PANTHER" id="PTHR37544">
    <property type="entry name" value="SPRAY-RELATED"/>
    <property type="match status" value="1"/>
</dbReference>
<dbReference type="Pfam" id="PF11915">
    <property type="entry name" value="DUF3433"/>
    <property type="match status" value="2"/>
</dbReference>
<feature type="transmembrane region" description="Helical" evidence="2">
    <location>
        <begin position="95"/>
        <end position="114"/>
    </location>
</feature>
<name>A0A6A5VZ89_9PLEO</name>
<keyword evidence="2" id="KW-1133">Transmembrane helix</keyword>
<protein>
    <submittedName>
        <fullName evidence="3">Uncharacterized protein</fullName>
    </submittedName>
</protein>
<feature type="transmembrane region" description="Helical" evidence="2">
    <location>
        <begin position="760"/>
        <end position="783"/>
    </location>
</feature>
<evidence type="ECO:0000313" key="4">
    <source>
        <dbReference type="Proteomes" id="UP000799779"/>
    </source>
</evidence>
<feature type="transmembrane region" description="Helical" evidence="2">
    <location>
        <begin position="654"/>
        <end position="675"/>
    </location>
</feature>
<feature type="transmembrane region" description="Helical" evidence="2">
    <location>
        <begin position="522"/>
        <end position="550"/>
    </location>
</feature>
<feature type="transmembrane region" description="Helical" evidence="2">
    <location>
        <begin position="51"/>
        <end position="70"/>
    </location>
</feature>
<dbReference type="EMBL" id="ML977650">
    <property type="protein sequence ID" value="KAF1994853.1"/>
    <property type="molecule type" value="Genomic_DNA"/>
</dbReference>
<proteinExistence type="predicted"/>
<sequence length="1299" mass="144393">MSAVPRADLPDSVESPKKTGSETTLKSFFEKCTKDSSAKSLWKPHALRPSILVVTTATCWALIAILQYLLSKSQRNGGILFASNINALPLSQTFLFRYLSTIIAVTFSIFWTWIDLETKRLEPYYQLSKDGGALGKDSLLLQYPFDFIPFVPIKAIKDRHWPVFWASFAVVLVTWGIVPFQAGIFTTNEISRTFNATYATSTAFLAAADQETKLTLHYAQSTYGIVNLNETLPPYMTRDYALAPFKVLNGDSALDSTWTAPTTLYSLDLKCEASRKEPSSLDHSPTYLSKSGCYWDMGLSGNITAGEIGRGNVKDLLTPKGFTAMYVGFWNLGFASFYLQTACPPEANHTFYAAFTRNKNNPADPPQNVTAMFCEPFYYSQEVKATVDVIHRTPVKVEPLGAKKQISSEMYNTTLFEAQLNSGASNSEVRGALPTRSYPNYLDRLTNTNMSLLNSEYLQRMAALAVLVDKRPLEDFLEFEGLKESYQSAYRLLFVRSMVEVLDQNFSSPAQIMGEREVRSQAVILVPLFTFIVEGLLGLVSLATIALLYFTMRIKRNLRSDPSTIASVMSLVAENQTLLSDFENLDCDSRESLEGVLSQRKFKLVDDDFGTRIIEVTEGLTGGVPQTPLIVRQKDPKHSSTGTVKPKLWEFRPYTIVPFACLHILLATSLIVLFIKGRSKGLPLASKSKFVNNLVENYIPTAIATLIEPIWILINRLLCMLQPIEELRGCSASPQRSIELDYSSLPPQLVIYKALRSGHLVLATVCAMSLLANILAIAFGGLFNQESSIRIPTAMKFDLDVQAKFVSINGSVGPFMTTNLYSGFQPSGAYSGGLAEDIFLIAESHYVRGSPMPTWTDEKMMYIPFIPTDDAAHRSNNTYYEARTKAFGAQLDCEILEAGKSYNAELHATEFGDMSVSFNTSVGAGNSSTKCFSGMEIKPGPANSSTMTTRICQEGRTAAEFIFLPEAHPNASQTENEACKRFVSFAYVRSSSGTCDEPRNGTFDANNSVFVQCTPKVLIGDATVTVDDKGQLHELVRDLQILKSTADGNNESTMEHFSNEPRELIGQFHKYIFRPSSAIIHNDSFAGDYFHHFIRRMHNNSRLLDPNSPLPSLNEINGLVGDAYSMLFSIWLGTYKEKLLLPINSTSSLPRTQAGFAHTAHTRLFLSTPLTIISLSILITYAITSILVYIRRPGRFLPRLPTSIASVIALFASSAAVQDMRGTSQMRKQERREYLEDLDYMYGYGSFVGGDGKVKRGIERAPFDGTFSPLIECDQGIRPVHKLLLCEKICFSMSFFPQS</sequence>
<evidence type="ECO:0000256" key="1">
    <source>
        <dbReference type="SAM" id="MobiDB-lite"/>
    </source>
</evidence>
<keyword evidence="2" id="KW-0812">Transmembrane</keyword>
<gene>
    <name evidence="3" type="ORF">P154DRAFT_548815</name>
</gene>
<keyword evidence="4" id="KW-1185">Reference proteome</keyword>
<feature type="transmembrane region" description="Helical" evidence="2">
    <location>
        <begin position="695"/>
        <end position="714"/>
    </location>
</feature>
<dbReference type="Proteomes" id="UP000799779">
    <property type="component" value="Unassembled WGS sequence"/>
</dbReference>
<reference evidence="3" key="1">
    <citation type="journal article" date="2020" name="Stud. Mycol.">
        <title>101 Dothideomycetes genomes: a test case for predicting lifestyles and emergence of pathogens.</title>
        <authorList>
            <person name="Haridas S."/>
            <person name="Albert R."/>
            <person name="Binder M."/>
            <person name="Bloem J."/>
            <person name="Labutti K."/>
            <person name="Salamov A."/>
            <person name="Andreopoulos B."/>
            <person name="Baker S."/>
            <person name="Barry K."/>
            <person name="Bills G."/>
            <person name="Bluhm B."/>
            <person name="Cannon C."/>
            <person name="Castanera R."/>
            <person name="Culley D."/>
            <person name="Daum C."/>
            <person name="Ezra D."/>
            <person name="Gonzalez J."/>
            <person name="Henrissat B."/>
            <person name="Kuo A."/>
            <person name="Liang C."/>
            <person name="Lipzen A."/>
            <person name="Lutzoni F."/>
            <person name="Magnuson J."/>
            <person name="Mondo S."/>
            <person name="Nolan M."/>
            <person name="Ohm R."/>
            <person name="Pangilinan J."/>
            <person name="Park H.-J."/>
            <person name="Ramirez L."/>
            <person name="Alfaro M."/>
            <person name="Sun H."/>
            <person name="Tritt A."/>
            <person name="Yoshinaga Y."/>
            <person name="Zwiers L.-H."/>
            <person name="Turgeon B."/>
            <person name="Goodwin S."/>
            <person name="Spatafora J."/>
            <person name="Crous P."/>
            <person name="Grigoriev I."/>
        </authorList>
    </citation>
    <scope>NUCLEOTIDE SEQUENCE</scope>
    <source>
        <strain evidence="3">CBS 123094</strain>
    </source>
</reference>
<dbReference type="PANTHER" id="PTHR37544:SF3">
    <property type="entry name" value="SPRAY"/>
    <property type="match status" value="1"/>
</dbReference>
<organism evidence="3 4">
    <name type="scientific">Amniculicola lignicola CBS 123094</name>
    <dbReference type="NCBI Taxonomy" id="1392246"/>
    <lineage>
        <taxon>Eukaryota</taxon>
        <taxon>Fungi</taxon>
        <taxon>Dikarya</taxon>
        <taxon>Ascomycota</taxon>
        <taxon>Pezizomycotina</taxon>
        <taxon>Dothideomycetes</taxon>
        <taxon>Pleosporomycetidae</taxon>
        <taxon>Pleosporales</taxon>
        <taxon>Amniculicolaceae</taxon>
        <taxon>Amniculicola</taxon>
    </lineage>
</organism>